<accession>A0A9W8MUQ9</accession>
<name>A0A9W8MUQ9_9AGAR</name>
<dbReference type="EMBL" id="JANKHO010000562">
    <property type="protein sequence ID" value="KAJ3508437.1"/>
    <property type="molecule type" value="Genomic_DNA"/>
</dbReference>
<proteinExistence type="predicted"/>
<keyword evidence="2" id="KW-1185">Reference proteome</keyword>
<organism evidence="1 2">
    <name type="scientific">Agrocybe chaxingu</name>
    <dbReference type="NCBI Taxonomy" id="84603"/>
    <lineage>
        <taxon>Eukaryota</taxon>
        <taxon>Fungi</taxon>
        <taxon>Dikarya</taxon>
        <taxon>Basidiomycota</taxon>
        <taxon>Agaricomycotina</taxon>
        <taxon>Agaricomycetes</taxon>
        <taxon>Agaricomycetidae</taxon>
        <taxon>Agaricales</taxon>
        <taxon>Agaricineae</taxon>
        <taxon>Strophariaceae</taxon>
        <taxon>Agrocybe</taxon>
    </lineage>
</organism>
<evidence type="ECO:0000313" key="1">
    <source>
        <dbReference type="EMBL" id="KAJ3508437.1"/>
    </source>
</evidence>
<gene>
    <name evidence="1" type="ORF">NLJ89_g5757</name>
</gene>
<dbReference type="Proteomes" id="UP001148786">
    <property type="component" value="Unassembled WGS sequence"/>
</dbReference>
<dbReference type="AlphaFoldDB" id="A0A9W8MUQ9"/>
<dbReference type="OrthoDB" id="10319448at2759"/>
<comment type="caution">
    <text evidence="1">The sequence shown here is derived from an EMBL/GenBank/DDBJ whole genome shotgun (WGS) entry which is preliminary data.</text>
</comment>
<sequence>MSSPRIAVELIDHILDDVADDPDAAATLKACSYANSTLCGMSQKRLFRDLKLDFSYYLKNPEATSTFRQEYVVCERRVPRSRGRKFLDLVQGAGEDGGRFLKYVETLTILLSDTERIEKNARESNLATPRLLPLLPNLKKITFMEPLSILELREFNARTANIPWDSLEHDLRSAFLRAFQAPLLKELNLGRVTDLPVCFLQLFSGMLDSLVISTLFAGDGDSGSSSGPGECPNCDGECLVYKNQPVSGRTSIKRLRFDNDFQPEREVYNTVEQLRNPHFPIGLSRLTSLEIASSSRNYHMCFDPVLEMCSKTLEHLHMQTTHSVFPYVPGEEPNEDLISSFCDDRLLSSIPNLRSFSIEFIIYGNYSAKDDQSPALRTAIENKSPELQHSSPDEWLALTFICISFNTWQAGCTRPLDELTVYLEINFAEYDTLPRNWLKFMSIFRTPVMPKTKRFRIEIHCLREPKEMARNEMARLLWENEDVQWLAKEGILTVTAKVEENVR</sequence>
<protein>
    <submittedName>
        <fullName evidence="1">Uncharacterized protein</fullName>
    </submittedName>
</protein>
<reference evidence="1" key="1">
    <citation type="submission" date="2022-07" db="EMBL/GenBank/DDBJ databases">
        <title>Genome Sequence of Agrocybe chaxingu.</title>
        <authorList>
            <person name="Buettner E."/>
        </authorList>
    </citation>
    <scope>NUCLEOTIDE SEQUENCE</scope>
    <source>
        <strain evidence="1">MP-N11</strain>
    </source>
</reference>
<evidence type="ECO:0000313" key="2">
    <source>
        <dbReference type="Proteomes" id="UP001148786"/>
    </source>
</evidence>